<dbReference type="Pfam" id="PF02992">
    <property type="entry name" value="Transposase_21"/>
    <property type="match status" value="1"/>
</dbReference>
<evidence type="ECO:0000256" key="1">
    <source>
        <dbReference type="SAM" id="MobiDB-lite"/>
    </source>
</evidence>
<accession>E4Z8N4</accession>
<dbReference type="PANTHER" id="PTHR10775:SF185">
    <property type="entry name" value="OS08G0208400 PROTEIN"/>
    <property type="match status" value="1"/>
</dbReference>
<feature type="region of interest" description="Disordered" evidence="1">
    <location>
        <begin position="549"/>
        <end position="576"/>
    </location>
</feature>
<organism evidence="2">
    <name type="scientific">Malus domestica</name>
    <name type="common">Apple</name>
    <name type="synonym">Pyrus malus</name>
    <dbReference type="NCBI Taxonomy" id="3750"/>
    <lineage>
        <taxon>Eukaryota</taxon>
        <taxon>Viridiplantae</taxon>
        <taxon>Streptophyta</taxon>
        <taxon>Embryophyta</taxon>
        <taxon>Tracheophyta</taxon>
        <taxon>Spermatophyta</taxon>
        <taxon>Magnoliopsida</taxon>
        <taxon>eudicotyledons</taxon>
        <taxon>Gunneridae</taxon>
        <taxon>Pentapetalae</taxon>
        <taxon>rosids</taxon>
        <taxon>fabids</taxon>
        <taxon>Rosales</taxon>
        <taxon>Rosaceae</taxon>
        <taxon>Amygdaloideae</taxon>
        <taxon>Maleae</taxon>
        <taxon>Malus</taxon>
    </lineage>
</organism>
<name>E4Z8N4_MALDO</name>
<proteinExistence type="predicted"/>
<dbReference type="AlphaFoldDB" id="E4Z8N4"/>
<dbReference type="InterPro" id="IPR004242">
    <property type="entry name" value="Transposase_21"/>
</dbReference>
<evidence type="ECO:0000313" key="2">
    <source>
        <dbReference type="EMBL" id="CBL94159.1"/>
    </source>
</evidence>
<dbReference type="PANTHER" id="PTHR10775">
    <property type="entry name" value="OS08G0208400 PROTEIN"/>
    <property type="match status" value="1"/>
</dbReference>
<protein>
    <submittedName>
        <fullName evidence="2">Putative transposase tnp2</fullName>
    </submittedName>
</protein>
<dbReference type="EMBL" id="FN823234">
    <property type="protein sequence ID" value="CBL94159.1"/>
    <property type="molecule type" value="Genomic_DNA"/>
</dbReference>
<sequence>MADSREGPGKKKLVVQIERYRRKQVLYFEDCASARISSILLNPSSVTCHFHFLSISSSNTPSIFFFLLIELSRCIWLQRLYMLTHTATDMRWHKEKRVNNDVMRHPADGEAWKEFDRMFPEFAADSRNVRLGLATERFNPFGDVETTFNRPPRNNDEGVRKEKLSVFAQIARPFGDPICGESFSKKDMEVNQLKASNSPAYTEELYNLAFKRIRVELYSGCHVNGVKFLAGARDDKLCTQNNDIHVPRGGESTDIEFYDDLKAGRGWKVVQKMDHRNVYVIPEQNRTDNDIDNVADQRRIFDGKCYFKFTREYCVTNTYISSHKVYLRDEIYLFVAQVSEISIKMSNLIKTRRAMTSTPSPTTTSTTAITAPAKMDHRPINLVDPVGPPVPQAQASSTSLVALPTNYNLEDMDEDMFTSSPNTTSSGRVTLHQCFQQFDDPQVTLDEGCPKELKDRQDSWKGSKFPEIDVFANIYVRPRNELTESFHLLSDTPIEYVDPPENAGFHIMTETLDQTFGRRPRTYCRGMENAKRREIPPEYISHVYLHHRPHSPSTLSKHSNQARRPLTPSPTSSKIL</sequence>
<reference evidence="2" key="1">
    <citation type="submission" date="2010-04" db="EMBL/GenBank/DDBJ databases">
        <title>Genomic organization of the Mal d 1 gene cluster on apple (Malus x domestica) linkage group 16.</title>
        <authorList>
            <person name="Pagliarani G."/>
            <person name="Paris R."/>
            <person name="Arens P."/>
            <person name="Tartarini S."/>
            <person name="Peters S."/>
            <person name="van de Weg E."/>
        </authorList>
    </citation>
    <scope>NUCLEOTIDE SEQUENCE</scope>
</reference>